<dbReference type="Proteomes" id="UP000009175">
    <property type="component" value="Chromosome"/>
</dbReference>
<proteinExistence type="predicted"/>
<name>A1S2Y8_SHEAM</name>
<evidence type="ECO:0000313" key="3">
    <source>
        <dbReference type="Proteomes" id="UP000009175"/>
    </source>
</evidence>
<evidence type="ECO:0000313" key="2">
    <source>
        <dbReference type="EMBL" id="ABL98744.1"/>
    </source>
</evidence>
<dbReference type="KEGG" id="saz:Sama_0534"/>
<dbReference type="AlphaFoldDB" id="A1S2Y8"/>
<accession>A1S2Y8</accession>
<feature type="compositionally biased region" description="Acidic residues" evidence="1">
    <location>
        <begin position="129"/>
        <end position="140"/>
    </location>
</feature>
<dbReference type="EMBL" id="CP000507">
    <property type="protein sequence ID" value="ABL98744.1"/>
    <property type="molecule type" value="Genomic_DNA"/>
</dbReference>
<sequence>MYNTAKKQVWWGVLKTARGTSIVIHDNQLPEASAGRVYLYNTERKAIIEYVEDIVKPNLHELDDAGLKAAESNYSGEWKAARASFMEKHHARINLSNIKDAPASSRKAKAEAEPEYEDLSGGGSGSSDDFGDDWSDDFDD</sequence>
<dbReference type="RefSeq" id="WP_011758654.1">
    <property type="nucleotide sequence ID" value="NC_008700.1"/>
</dbReference>
<gene>
    <name evidence="2" type="ordered locus">Sama_0534</name>
</gene>
<protein>
    <submittedName>
        <fullName evidence="2">Uncharacterized protein</fullName>
    </submittedName>
</protein>
<dbReference type="eggNOG" id="ENOG50308IK">
    <property type="taxonomic scope" value="Bacteria"/>
</dbReference>
<keyword evidence="3" id="KW-1185">Reference proteome</keyword>
<dbReference type="HOGENOM" id="CLU_1795169_0_0_6"/>
<feature type="region of interest" description="Disordered" evidence="1">
    <location>
        <begin position="96"/>
        <end position="140"/>
    </location>
</feature>
<organism evidence="2 3">
    <name type="scientific">Shewanella amazonensis (strain ATCC BAA-1098 / SB2B)</name>
    <dbReference type="NCBI Taxonomy" id="326297"/>
    <lineage>
        <taxon>Bacteria</taxon>
        <taxon>Pseudomonadati</taxon>
        <taxon>Pseudomonadota</taxon>
        <taxon>Gammaproteobacteria</taxon>
        <taxon>Alteromonadales</taxon>
        <taxon>Shewanellaceae</taxon>
        <taxon>Shewanella</taxon>
    </lineage>
</organism>
<reference evidence="2 3" key="1">
    <citation type="submission" date="2006-12" db="EMBL/GenBank/DDBJ databases">
        <title>Complete sequence of Shewanella amazonensis SB2B.</title>
        <authorList>
            <consortium name="US DOE Joint Genome Institute"/>
            <person name="Copeland A."/>
            <person name="Lucas S."/>
            <person name="Lapidus A."/>
            <person name="Barry K."/>
            <person name="Detter J.C."/>
            <person name="Glavina del Rio T."/>
            <person name="Hammon N."/>
            <person name="Israni S."/>
            <person name="Dalin E."/>
            <person name="Tice H."/>
            <person name="Pitluck S."/>
            <person name="Munk A.C."/>
            <person name="Brettin T."/>
            <person name="Bruce D."/>
            <person name="Han C."/>
            <person name="Tapia R."/>
            <person name="Gilna P."/>
            <person name="Schmutz J."/>
            <person name="Larimer F."/>
            <person name="Land M."/>
            <person name="Hauser L."/>
            <person name="Kyrpides N."/>
            <person name="Mikhailova N."/>
            <person name="Fredrickson J."/>
            <person name="Richardson P."/>
        </authorList>
    </citation>
    <scope>NUCLEOTIDE SEQUENCE [LARGE SCALE GENOMIC DNA]</scope>
    <source>
        <strain evidence="3">ATCC BAA-1098 / SB2B</strain>
    </source>
</reference>
<evidence type="ECO:0000256" key="1">
    <source>
        <dbReference type="SAM" id="MobiDB-lite"/>
    </source>
</evidence>
<dbReference type="OrthoDB" id="6269534at2"/>